<dbReference type="EMBL" id="JAMRDG010000001">
    <property type="protein sequence ID" value="KAJ3706051.1"/>
    <property type="molecule type" value="Genomic_DNA"/>
</dbReference>
<evidence type="ECO:0000256" key="1">
    <source>
        <dbReference type="ARBA" id="ARBA00004123"/>
    </source>
</evidence>
<dbReference type="AlphaFoldDB" id="A0AAD5ZXT6"/>
<keyword evidence="10" id="KW-1185">Reference proteome</keyword>
<dbReference type="PROSITE" id="PS51294">
    <property type="entry name" value="HTH_MYB"/>
    <property type="match status" value="1"/>
</dbReference>
<dbReference type="InterPro" id="IPR009057">
    <property type="entry name" value="Homeodomain-like_sf"/>
</dbReference>
<dbReference type="Proteomes" id="UP001210211">
    <property type="component" value="Unassembled WGS sequence"/>
</dbReference>
<feature type="compositionally biased region" description="Polar residues" evidence="7">
    <location>
        <begin position="116"/>
        <end position="129"/>
    </location>
</feature>
<comment type="subcellular location">
    <subcellularLocation>
        <location evidence="1">Nucleus</location>
    </subcellularLocation>
</comment>
<keyword evidence="4" id="KW-0804">Transcription</keyword>
<dbReference type="InterPro" id="IPR058673">
    <property type="entry name" value="HHO5-like_N"/>
</dbReference>
<organism evidence="9 10">
    <name type="scientific">Rhynchospora tenuis</name>
    <dbReference type="NCBI Taxonomy" id="198213"/>
    <lineage>
        <taxon>Eukaryota</taxon>
        <taxon>Viridiplantae</taxon>
        <taxon>Streptophyta</taxon>
        <taxon>Embryophyta</taxon>
        <taxon>Tracheophyta</taxon>
        <taxon>Spermatophyta</taxon>
        <taxon>Magnoliopsida</taxon>
        <taxon>Liliopsida</taxon>
        <taxon>Poales</taxon>
        <taxon>Cyperaceae</taxon>
        <taxon>Cyperoideae</taxon>
        <taxon>Rhynchosporeae</taxon>
        <taxon>Rhynchospora</taxon>
    </lineage>
</organism>
<evidence type="ECO:0000256" key="7">
    <source>
        <dbReference type="SAM" id="MobiDB-lite"/>
    </source>
</evidence>
<evidence type="ECO:0000256" key="3">
    <source>
        <dbReference type="ARBA" id="ARBA00023125"/>
    </source>
</evidence>
<dbReference type="GO" id="GO:0005634">
    <property type="term" value="C:nucleus"/>
    <property type="evidence" value="ECO:0007669"/>
    <property type="project" value="UniProtKB-SubCell"/>
</dbReference>
<proteinExistence type="predicted"/>
<dbReference type="FunFam" id="1.10.10.60:FF:000002">
    <property type="entry name" value="Myb family transcription factor"/>
    <property type="match status" value="1"/>
</dbReference>
<feature type="region of interest" description="Disordered" evidence="7">
    <location>
        <begin position="312"/>
        <end position="365"/>
    </location>
</feature>
<comment type="caution">
    <text evidence="9">The sequence shown here is derived from an EMBL/GenBank/DDBJ whole genome shotgun (WGS) entry which is preliminary data.</text>
</comment>
<evidence type="ECO:0000259" key="8">
    <source>
        <dbReference type="PROSITE" id="PS51294"/>
    </source>
</evidence>
<dbReference type="GO" id="GO:0003700">
    <property type="term" value="F:DNA-binding transcription factor activity"/>
    <property type="evidence" value="ECO:0007669"/>
    <property type="project" value="InterPro"/>
</dbReference>
<dbReference type="InterPro" id="IPR044787">
    <property type="entry name" value="HHO5-like"/>
</dbReference>
<dbReference type="NCBIfam" id="TIGR01557">
    <property type="entry name" value="myb_SHAQKYF"/>
    <property type="match status" value="1"/>
</dbReference>
<keyword evidence="3" id="KW-0238">DNA-binding</keyword>
<keyword evidence="5" id="KW-0539">Nucleus</keyword>
<feature type="coiled-coil region" evidence="6">
    <location>
        <begin position="32"/>
        <end position="77"/>
    </location>
</feature>
<dbReference type="InterPro" id="IPR017930">
    <property type="entry name" value="Myb_dom"/>
</dbReference>
<accession>A0AAD5ZXT6</accession>
<dbReference type="Gene3D" id="1.10.10.60">
    <property type="entry name" value="Homeodomain-like"/>
    <property type="match status" value="1"/>
</dbReference>
<dbReference type="InterPro" id="IPR006447">
    <property type="entry name" value="Myb_dom_plants"/>
</dbReference>
<evidence type="ECO:0000313" key="9">
    <source>
        <dbReference type="EMBL" id="KAJ3706051.1"/>
    </source>
</evidence>
<dbReference type="SUPFAM" id="SSF46689">
    <property type="entry name" value="Homeodomain-like"/>
    <property type="match status" value="1"/>
</dbReference>
<dbReference type="PANTHER" id="PTHR31003">
    <property type="entry name" value="MYB FAMILY TRANSCRIPTION FACTOR"/>
    <property type="match status" value="1"/>
</dbReference>
<evidence type="ECO:0000256" key="4">
    <source>
        <dbReference type="ARBA" id="ARBA00023163"/>
    </source>
</evidence>
<reference evidence="9 10" key="1">
    <citation type="journal article" date="2022" name="Cell">
        <title>Repeat-based holocentromeres influence genome architecture and karyotype evolution.</title>
        <authorList>
            <person name="Hofstatter P.G."/>
            <person name="Thangavel G."/>
            <person name="Lux T."/>
            <person name="Neumann P."/>
            <person name="Vondrak T."/>
            <person name="Novak P."/>
            <person name="Zhang M."/>
            <person name="Costa L."/>
            <person name="Castellani M."/>
            <person name="Scott A."/>
            <person name="Toegelov H."/>
            <person name="Fuchs J."/>
            <person name="Mata-Sucre Y."/>
            <person name="Dias Y."/>
            <person name="Vanzela A.L.L."/>
            <person name="Huettel B."/>
            <person name="Almeida C.C.S."/>
            <person name="Simkova H."/>
            <person name="Souza G."/>
            <person name="Pedrosa-Harand A."/>
            <person name="Macas J."/>
            <person name="Mayer K.F.X."/>
            <person name="Houben A."/>
            <person name="Marques A."/>
        </authorList>
    </citation>
    <scope>NUCLEOTIDE SEQUENCE [LARGE SCALE GENOMIC DNA]</scope>
    <source>
        <strain evidence="9">RhyTen1mFocal</strain>
    </source>
</reference>
<dbReference type="Pfam" id="PF00249">
    <property type="entry name" value="Myb_DNA-binding"/>
    <property type="match status" value="1"/>
</dbReference>
<protein>
    <recommendedName>
        <fullName evidence="8">HTH myb-type domain-containing protein</fullName>
    </recommendedName>
</protein>
<evidence type="ECO:0000256" key="2">
    <source>
        <dbReference type="ARBA" id="ARBA00023015"/>
    </source>
</evidence>
<dbReference type="InterPro" id="IPR001005">
    <property type="entry name" value="SANT/Myb"/>
</dbReference>
<name>A0AAD5ZXT6_9POAL</name>
<evidence type="ECO:0000256" key="5">
    <source>
        <dbReference type="ARBA" id="ARBA00023242"/>
    </source>
</evidence>
<evidence type="ECO:0000256" key="6">
    <source>
        <dbReference type="SAM" id="Coils"/>
    </source>
</evidence>
<feature type="region of interest" description="Disordered" evidence="7">
    <location>
        <begin position="116"/>
        <end position="137"/>
    </location>
</feature>
<keyword evidence="2" id="KW-0805">Transcription regulation</keyword>
<feature type="domain" description="HTH myb-type" evidence="8">
    <location>
        <begin position="227"/>
        <end position="287"/>
    </location>
</feature>
<keyword evidence="6" id="KW-0175">Coiled coil</keyword>
<evidence type="ECO:0000313" key="10">
    <source>
        <dbReference type="Proteomes" id="UP001210211"/>
    </source>
</evidence>
<dbReference type="GO" id="GO:0003677">
    <property type="term" value="F:DNA binding"/>
    <property type="evidence" value="ECO:0007669"/>
    <property type="project" value="UniProtKB-KW"/>
</dbReference>
<dbReference type="PANTHER" id="PTHR31003:SF3">
    <property type="entry name" value="HOMEODOMAIN-LIKE SUPERFAMILY PROTEIN-RELATED"/>
    <property type="match status" value="1"/>
</dbReference>
<gene>
    <name evidence="9" type="ORF">LUZ61_009756</name>
</gene>
<dbReference type="Pfam" id="PF26575">
    <property type="entry name" value="HHO5_N"/>
    <property type="match status" value="1"/>
</dbReference>
<feature type="compositionally biased region" description="Low complexity" evidence="7">
    <location>
        <begin position="319"/>
        <end position="328"/>
    </location>
</feature>
<sequence>MGSMATQDLNLRPHAMQAIRDLIGGERGDEKIVQLMKDLKEEKEKIEVFKRELPLTMKILSDVMEGFKEEVQRSQKERLKELMPVKSGLVEKSVVKSEKDRLSEKINWMSSAQLWVDNPSSSDTTNQDKTSQEGEEKWNNSYQGTFMPFPSQWPFAMGSNREKQQEEQRLDKLTIGLPGFTRMPPPAKSVVPAGQVSAYKGADGVELVSPVTVSTGGNLCLQMPPQQQRKARRCWSPELHRLFVAALNQLGGAQVATPKQIRELMKVDGLTNDEVKSHLQKYRLHNRRVPNAISTASGTHPMGLMDALLGTSSEHGTASSQQSISQSESPKDPHQFAASGRTVSTTTAGDSCEEEDVRSESYNWK</sequence>